<dbReference type="InterPro" id="IPR038732">
    <property type="entry name" value="HpyO/CreE_NAD-binding"/>
</dbReference>
<dbReference type="EMBL" id="SMSJ01000051">
    <property type="protein sequence ID" value="TDH59869.1"/>
    <property type="molecule type" value="Genomic_DNA"/>
</dbReference>
<comment type="caution">
    <text evidence="2">The sequence shown here is derived from an EMBL/GenBank/DDBJ whole genome shotgun (WGS) entry which is preliminary data.</text>
</comment>
<dbReference type="OrthoDB" id="8671611at2"/>
<gene>
    <name evidence="2" type="ORF">E2C06_25175</name>
</gene>
<reference evidence="2 3" key="1">
    <citation type="journal article" date="2016" name="J. Microbiol.">
        <title>Dankookia rubra gen. nov., sp. nov., an alphaproteobacterium isolated from sediment of a shallow stream.</title>
        <authorList>
            <person name="Kim W.H."/>
            <person name="Kim D.H."/>
            <person name="Kang K."/>
            <person name="Ahn T.Y."/>
        </authorList>
    </citation>
    <scope>NUCLEOTIDE SEQUENCE [LARGE SCALE GENOMIC DNA]</scope>
    <source>
        <strain evidence="2 3">JCM30602</strain>
    </source>
</reference>
<dbReference type="RefSeq" id="WP_133291346.1">
    <property type="nucleotide sequence ID" value="NZ_SMSJ01000051.1"/>
</dbReference>
<organism evidence="2 3">
    <name type="scientific">Dankookia rubra</name>
    <dbReference type="NCBI Taxonomy" id="1442381"/>
    <lineage>
        <taxon>Bacteria</taxon>
        <taxon>Pseudomonadati</taxon>
        <taxon>Pseudomonadota</taxon>
        <taxon>Alphaproteobacteria</taxon>
        <taxon>Acetobacterales</taxon>
        <taxon>Roseomonadaceae</taxon>
        <taxon>Dankookia</taxon>
    </lineage>
</organism>
<proteinExistence type="predicted"/>
<name>A0A4R5QBC0_9PROT</name>
<dbReference type="InterPro" id="IPR036188">
    <property type="entry name" value="FAD/NAD-bd_sf"/>
</dbReference>
<evidence type="ECO:0000259" key="1">
    <source>
        <dbReference type="Pfam" id="PF13454"/>
    </source>
</evidence>
<dbReference type="Proteomes" id="UP000295096">
    <property type="component" value="Unassembled WGS sequence"/>
</dbReference>
<dbReference type="Gene3D" id="3.50.50.60">
    <property type="entry name" value="FAD/NAD(P)-binding domain"/>
    <property type="match status" value="1"/>
</dbReference>
<accession>A0A4R5QBC0</accession>
<dbReference type="Pfam" id="PF13454">
    <property type="entry name" value="NAD_binding_9"/>
    <property type="match status" value="1"/>
</dbReference>
<protein>
    <submittedName>
        <fullName evidence="2">NAD(P)/FAD-dependent oxidoreductase</fullName>
    </submittedName>
</protein>
<evidence type="ECO:0000313" key="2">
    <source>
        <dbReference type="EMBL" id="TDH59869.1"/>
    </source>
</evidence>
<dbReference type="SUPFAM" id="SSF51905">
    <property type="entry name" value="FAD/NAD(P)-binding domain"/>
    <property type="match status" value="1"/>
</dbReference>
<sequence>MPDHVDGLSAHEARVAHDLELLLRSPANWTAPPTGPDGEPVLDVLVVGAGMYGIAATAALTFKGLRNVLMLDRAPAGREGPWVTTARMETLRSPKHLPGVALGIPSLTFRAWFEARSGAAAWERLYKIPNADWQDYLGWIRRVLRLPAANGVELLRVEPRGGVLAAVLRQDGAERVQLTRRLVLATGRGGTGGFTAPPGIDPGLLPDLAAHGGGPVDFTALRGCRVAVIGGGPTAWDNAATALERGAARVDMYVRRAALPQVNKGRGSAHPGFFEGWATLPPAEKWRILCYMHDLQSPPPHESIHRALRLPGFHIHLGTPVLGAARDAGQVRLELGGGAATADFLILGTGYGMDVAGIAELAPLAPRIATWADRFTPPPDQERPELGRFPWLGEGFELEGRDSARDAVLSRIHLFSHAAFASLGAIASDVPGVSAGAERLAHRIAARFFAEDIDAIRGRLEAFAEPELQDTPFFVRPR</sequence>
<feature type="domain" description="FAD-dependent urate hydroxylase HpyO/Asp monooxygenase CreE-like FAD/NAD(P)-binding" evidence="1">
    <location>
        <begin position="46"/>
        <end position="187"/>
    </location>
</feature>
<evidence type="ECO:0000313" key="3">
    <source>
        <dbReference type="Proteomes" id="UP000295096"/>
    </source>
</evidence>
<keyword evidence="3" id="KW-1185">Reference proteome</keyword>
<dbReference type="AlphaFoldDB" id="A0A4R5QBC0"/>